<dbReference type="RefSeq" id="WP_012470402.1">
    <property type="nucleotide sequence ID" value="NC_010814.1"/>
</dbReference>
<sequence length="312" mass="33947">MEMEDGHGRETVPPGEWRRLLPEYVAAGARYSAVWAVVLASKGIPYSQETEQGQWRLLVPAEQLSAAVREISLYEDENRNWPPLPPLRPALDSGTYTTLSILILLAAFHNLVRSDLVTVAGNYPDWFSSGMMQSGKIMDGEWWRLVTSLTLHADLSHLLGNLCIGGVFVVLLCREMGSGLAWTLLLGAGLLGNLVNGYIQPATHNSIGASTAVFGVVGILAGLSVRRYSQLKKRRWAVPVAAALSLLVLIGSEGKNTDVGAHFFGLLAGLLLGLFTEVLIGRYGYPGRFLNVLLAVCSCLLVVTAWWYALQL</sequence>
<feature type="transmembrane region" description="Helical" evidence="5">
    <location>
        <begin position="236"/>
        <end position="254"/>
    </location>
</feature>
<accession>B3E582</accession>
<keyword evidence="3 5" id="KW-1133">Transmembrane helix</keyword>
<feature type="transmembrane region" description="Helical" evidence="5">
    <location>
        <begin position="155"/>
        <end position="173"/>
    </location>
</feature>
<protein>
    <submittedName>
        <fullName evidence="7">Rhomboid family protein</fullName>
    </submittedName>
</protein>
<dbReference type="OrthoDB" id="9813074at2"/>
<dbReference type="Pfam" id="PF01694">
    <property type="entry name" value="Rhomboid"/>
    <property type="match status" value="1"/>
</dbReference>
<evidence type="ECO:0000256" key="5">
    <source>
        <dbReference type="SAM" id="Phobius"/>
    </source>
</evidence>
<dbReference type="InterPro" id="IPR022764">
    <property type="entry name" value="Peptidase_S54_rhomboid_dom"/>
</dbReference>
<evidence type="ECO:0000313" key="7">
    <source>
        <dbReference type="EMBL" id="ACD96069.1"/>
    </source>
</evidence>
<feature type="domain" description="Peptidase S54 rhomboid" evidence="6">
    <location>
        <begin position="140"/>
        <end position="275"/>
    </location>
</feature>
<dbReference type="KEGG" id="glo:Glov_2353"/>
<evidence type="ECO:0000256" key="1">
    <source>
        <dbReference type="ARBA" id="ARBA00004141"/>
    </source>
</evidence>
<dbReference type="GO" id="GO:0004252">
    <property type="term" value="F:serine-type endopeptidase activity"/>
    <property type="evidence" value="ECO:0007669"/>
    <property type="project" value="InterPro"/>
</dbReference>
<evidence type="ECO:0000256" key="3">
    <source>
        <dbReference type="ARBA" id="ARBA00022989"/>
    </source>
</evidence>
<dbReference type="HOGENOM" id="CLU_061963_0_0_7"/>
<dbReference type="SUPFAM" id="SSF144091">
    <property type="entry name" value="Rhomboid-like"/>
    <property type="match status" value="1"/>
</dbReference>
<dbReference type="PANTHER" id="PTHR43066:SF5">
    <property type="entry name" value="RHOMBOID-LIKE PROTEIN 11, CHLOROPLASTIC-RELATED"/>
    <property type="match status" value="1"/>
</dbReference>
<dbReference type="GO" id="GO:0016020">
    <property type="term" value="C:membrane"/>
    <property type="evidence" value="ECO:0007669"/>
    <property type="project" value="UniProtKB-SubCell"/>
</dbReference>
<evidence type="ECO:0000313" key="8">
    <source>
        <dbReference type="Proteomes" id="UP000002420"/>
    </source>
</evidence>
<reference evidence="7 8" key="1">
    <citation type="submission" date="2008-05" db="EMBL/GenBank/DDBJ databases">
        <title>Complete sequence of chromosome of Geobacter lovleyi SZ.</title>
        <authorList>
            <consortium name="US DOE Joint Genome Institute"/>
            <person name="Lucas S."/>
            <person name="Copeland A."/>
            <person name="Lapidus A."/>
            <person name="Glavina del Rio T."/>
            <person name="Dalin E."/>
            <person name="Tice H."/>
            <person name="Bruce D."/>
            <person name="Goodwin L."/>
            <person name="Pitluck S."/>
            <person name="Chertkov O."/>
            <person name="Meincke L."/>
            <person name="Brettin T."/>
            <person name="Detter J.C."/>
            <person name="Han C."/>
            <person name="Tapia R."/>
            <person name="Kuske C.R."/>
            <person name="Schmutz J."/>
            <person name="Larimer F."/>
            <person name="Land M."/>
            <person name="Hauser L."/>
            <person name="Kyrpides N."/>
            <person name="Mikhailova N."/>
            <person name="Sung Y."/>
            <person name="Fletcher K.E."/>
            <person name="Ritalahti K.M."/>
            <person name="Loeffler F.E."/>
            <person name="Richardson P."/>
        </authorList>
    </citation>
    <scope>NUCLEOTIDE SEQUENCE [LARGE SCALE GENOMIC DNA]</scope>
    <source>
        <strain evidence="8">ATCC BAA-1151 / DSM 17278 / SZ</strain>
    </source>
</reference>
<evidence type="ECO:0000256" key="4">
    <source>
        <dbReference type="ARBA" id="ARBA00023136"/>
    </source>
</evidence>
<dbReference type="EMBL" id="CP001089">
    <property type="protein sequence ID" value="ACD96069.1"/>
    <property type="molecule type" value="Genomic_DNA"/>
</dbReference>
<feature type="transmembrane region" description="Helical" evidence="5">
    <location>
        <begin position="205"/>
        <end position="224"/>
    </location>
</feature>
<evidence type="ECO:0000259" key="6">
    <source>
        <dbReference type="Pfam" id="PF01694"/>
    </source>
</evidence>
<proteinExistence type="predicted"/>
<dbReference type="Proteomes" id="UP000002420">
    <property type="component" value="Chromosome"/>
</dbReference>
<keyword evidence="8" id="KW-1185">Reference proteome</keyword>
<name>B3E582_TRIL1</name>
<dbReference type="Gene3D" id="1.20.1540.10">
    <property type="entry name" value="Rhomboid-like"/>
    <property type="match status" value="1"/>
</dbReference>
<keyword evidence="2 5" id="KW-0812">Transmembrane</keyword>
<comment type="subcellular location">
    <subcellularLocation>
        <location evidence="1">Membrane</location>
        <topology evidence="1">Multi-pass membrane protein</topology>
    </subcellularLocation>
</comment>
<keyword evidence="4 5" id="KW-0472">Membrane</keyword>
<feature type="transmembrane region" description="Helical" evidence="5">
    <location>
        <begin position="180"/>
        <end position="199"/>
    </location>
</feature>
<gene>
    <name evidence="7" type="ordered locus">Glov_2353</name>
</gene>
<dbReference type="STRING" id="398767.Glov_2353"/>
<evidence type="ECO:0000256" key="2">
    <source>
        <dbReference type="ARBA" id="ARBA00022692"/>
    </source>
</evidence>
<dbReference type="eggNOG" id="COG0705">
    <property type="taxonomic scope" value="Bacteria"/>
</dbReference>
<dbReference type="PANTHER" id="PTHR43066">
    <property type="entry name" value="RHOMBOID-RELATED PROTEIN"/>
    <property type="match status" value="1"/>
</dbReference>
<dbReference type="AlphaFoldDB" id="B3E582"/>
<feature type="transmembrane region" description="Helical" evidence="5">
    <location>
        <begin position="260"/>
        <end position="280"/>
    </location>
</feature>
<organism evidence="7 8">
    <name type="scientific">Trichlorobacter lovleyi (strain ATCC BAA-1151 / DSM 17278 / SZ)</name>
    <name type="common">Geobacter lovleyi</name>
    <dbReference type="NCBI Taxonomy" id="398767"/>
    <lineage>
        <taxon>Bacteria</taxon>
        <taxon>Pseudomonadati</taxon>
        <taxon>Thermodesulfobacteriota</taxon>
        <taxon>Desulfuromonadia</taxon>
        <taxon>Geobacterales</taxon>
        <taxon>Geobacteraceae</taxon>
        <taxon>Trichlorobacter</taxon>
    </lineage>
</organism>
<dbReference type="InterPro" id="IPR035952">
    <property type="entry name" value="Rhomboid-like_sf"/>
</dbReference>
<feature type="transmembrane region" description="Helical" evidence="5">
    <location>
        <begin position="289"/>
        <end position="309"/>
    </location>
</feature>